<dbReference type="InterPro" id="IPR001109">
    <property type="entry name" value="Hydrogenase_HupF/HypC"/>
</dbReference>
<dbReference type="PRINTS" id="PR00445">
    <property type="entry name" value="HUPFHYPC"/>
</dbReference>
<keyword evidence="3" id="KW-1185">Reference proteome</keyword>
<reference evidence="2 3" key="1">
    <citation type="submission" date="2018-08" db="EMBL/GenBank/DDBJ databases">
        <title>Komagataeibacter sp. AV 382.</title>
        <authorList>
            <person name="Skraban J."/>
            <person name="Trcek J."/>
        </authorList>
    </citation>
    <scope>NUCLEOTIDE SEQUENCE [LARGE SCALE GENOMIC DNA]</scope>
    <source>
        <strain evidence="2 3">AV 382</strain>
    </source>
</reference>
<dbReference type="SUPFAM" id="SSF159127">
    <property type="entry name" value="HupF/HypC-like"/>
    <property type="match status" value="1"/>
</dbReference>
<dbReference type="OrthoDB" id="9806017at2"/>
<comment type="caution">
    <text evidence="2">The sequence shown here is derived from an EMBL/GenBank/DDBJ whole genome shotgun (WGS) entry which is preliminary data.</text>
</comment>
<dbReference type="Gene3D" id="2.30.30.140">
    <property type="match status" value="1"/>
</dbReference>
<sequence>MCVGIPMTVQSVCDGYGLCIATLPGAPPREERVDMALLPEAGPGDQVLVFMGLARTRLEAGEAARIAAALGALAALSRPDGAQAVSDVVARGFADLCAGPPRLPPHLEAARAAGLEEA</sequence>
<evidence type="ECO:0000256" key="1">
    <source>
        <dbReference type="ARBA" id="ARBA00006018"/>
    </source>
</evidence>
<dbReference type="Pfam" id="PF01455">
    <property type="entry name" value="HupF_HypC"/>
    <property type="match status" value="1"/>
</dbReference>
<dbReference type="Proteomes" id="UP000262371">
    <property type="component" value="Unassembled WGS sequence"/>
</dbReference>
<accession>A0A371Z4E3</accession>
<evidence type="ECO:0000313" key="3">
    <source>
        <dbReference type="Proteomes" id="UP000262371"/>
    </source>
</evidence>
<comment type="similarity">
    <text evidence="1">Belongs to the HupF/HypC family.</text>
</comment>
<name>A0A371Z4E3_9PROT</name>
<organism evidence="2 3">
    <name type="scientific">Komagataeibacter melaceti</name>
    <dbReference type="NCBI Taxonomy" id="2766577"/>
    <lineage>
        <taxon>Bacteria</taxon>
        <taxon>Pseudomonadati</taxon>
        <taxon>Pseudomonadota</taxon>
        <taxon>Alphaproteobacteria</taxon>
        <taxon>Acetobacterales</taxon>
        <taxon>Acetobacteraceae</taxon>
        <taxon>Komagataeibacter</taxon>
    </lineage>
</organism>
<dbReference type="EMBL" id="QUWV01000011">
    <property type="protein sequence ID" value="RFD21356.1"/>
    <property type="molecule type" value="Genomic_DNA"/>
</dbReference>
<evidence type="ECO:0000313" key="2">
    <source>
        <dbReference type="EMBL" id="RFD21356.1"/>
    </source>
</evidence>
<dbReference type="AlphaFoldDB" id="A0A371Z4E3"/>
<gene>
    <name evidence="2" type="ORF">DY926_01155</name>
</gene>
<dbReference type="RefSeq" id="WP_116701700.1">
    <property type="nucleotide sequence ID" value="NZ_QUWV01000011.1"/>
</dbReference>
<protein>
    <submittedName>
        <fullName evidence="2">HypC/HybG/HupF family hydrogenase formation chaperone</fullName>
    </submittedName>
</protein>
<proteinExistence type="inferred from homology"/>